<dbReference type="InterPro" id="IPR036388">
    <property type="entry name" value="WH-like_DNA-bd_sf"/>
</dbReference>
<organism evidence="1 2">
    <name type="scientific">Colwellia maritima</name>
    <dbReference type="NCBI Taxonomy" id="2912588"/>
    <lineage>
        <taxon>Bacteria</taxon>
        <taxon>Pseudomonadati</taxon>
        <taxon>Pseudomonadota</taxon>
        <taxon>Gammaproteobacteria</taxon>
        <taxon>Alteromonadales</taxon>
        <taxon>Colwelliaceae</taxon>
        <taxon>Colwellia</taxon>
    </lineage>
</organism>
<accession>A0ABS9X3X3</accession>
<evidence type="ECO:0000313" key="2">
    <source>
        <dbReference type="Proteomes" id="UP001139646"/>
    </source>
</evidence>
<dbReference type="Gene3D" id="1.10.10.10">
    <property type="entry name" value="Winged helix-like DNA-binding domain superfamily/Winged helix DNA-binding domain"/>
    <property type="match status" value="1"/>
</dbReference>
<reference evidence="1" key="1">
    <citation type="submission" date="2022-01" db="EMBL/GenBank/DDBJ databases">
        <title>Colwellia maritima, isolated from seawater.</title>
        <authorList>
            <person name="Kristyanto S."/>
            <person name="Jung J."/>
            <person name="Jeon C.O."/>
        </authorList>
    </citation>
    <scope>NUCLEOTIDE SEQUENCE</scope>
    <source>
        <strain evidence="1">MSW7</strain>
    </source>
</reference>
<dbReference type="Proteomes" id="UP001139646">
    <property type="component" value="Unassembled WGS sequence"/>
</dbReference>
<dbReference type="RefSeq" id="WP_242287425.1">
    <property type="nucleotide sequence ID" value="NZ_JAKKSL010000003.1"/>
</dbReference>
<gene>
    <name evidence="1" type="ORF">L3081_17990</name>
</gene>
<proteinExistence type="predicted"/>
<evidence type="ECO:0000313" key="1">
    <source>
        <dbReference type="EMBL" id="MCI2284939.1"/>
    </source>
</evidence>
<name>A0ABS9X3X3_9GAMM</name>
<sequence>MTKRIHISPAWSFHDDAGNKLNAQLFPLLNGIKKTGKLTAAAKFANISYRHGGIF</sequence>
<protein>
    <submittedName>
        <fullName evidence="1">Uncharacterized protein</fullName>
    </submittedName>
</protein>
<comment type="caution">
    <text evidence="1">The sequence shown here is derived from an EMBL/GenBank/DDBJ whole genome shotgun (WGS) entry which is preliminary data.</text>
</comment>
<dbReference type="EMBL" id="JAKKSL010000003">
    <property type="protein sequence ID" value="MCI2284939.1"/>
    <property type="molecule type" value="Genomic_DNA"/>
</dbReference>
<keyword evidence="2" id="KW-1185">Reference proteome</keyword>